<keyword evidence="2" id="KW-1185">Reference proteome</keyword>
<gene>
    <name evidence="1" type="ORF">QFC22_005143</name>
</gene>
<accession>A0ACC2WUC8</accession>
<organism evidence="1 2">
    <name type="scientific">Naganishia vaughanmartiniae</name>
    <dbReference type="NCBI Taxonomy" id="1424756"/>
    <lineage>
        <taxon>Eukaryota</taxon>
        <taxon>Fungi</taxon>
        <taxon>Dikarya</taxon>
        <taxon>Basidiomycota</taxon>
        <taxon>Agaricomycotina</taxon>
        <taxon>Tremellomycetes</taxon>
        <taxon>Filobasidiales</taxon>
        <taxon>Filobasidiaceae</taxon>
        <taxon>Naganishia</taxon>
    </lineage>
</organism>
<reference evidence="1" key="1">
    <citation type="submission" date="2023-04" db="EMBL/GenBank/DDBJ databases">
        <title>Draft Genome sequencing of Naganishia species isolated from polar environments using Oxford Nanopore Technology.</title>
        <authorList>
            <person name="Leo P."/>
            <person name="Venkateswaran K."/>
        </authorList>
    </citation>
    <scope>NUCLEOTIDE SEQUENCE</scope>
    <source>
        <strain evidence="1">MNA-CCFEE 5425</strain>
    </source>
</reference>
<dbReference type="Proteomes" id="UP001243375">
    <property type="component" value="Unassembled WGS sequence"/>
</dbReference>
<sequence>MSPSLEDDYTAYVASHSGPKANPRAKVIFSSLIKHLHAFAREVELTNDEWLAACEGMIAAGKISGTERNEMILISDVLGLEALLDTMAHDRFLASQSPHQPSKPTHSDNGHTTGKETESSTTGGLEAVTLSAILGPFYRTAAPEYENGQSMVVTHHPEDVSALVHGVVKRVDGKPIQGAKVEIWHTGTEGLYDSQLYDPKEPSKHPFFNWRGVYRTDEQGRYACRALKPTAYPIPYDSTAGEILKALDRSPMRPAHIHFLVTAPGYRSLITQIYDGDCEYVKSDSVFGVKDGLVVKFVPVKEEGKDTDVELEYDIVLMPDES</sequence>
<evidence type="ECO:0000313" key="2">
    <source>
        <dbReference type="Proteomes" id="UP001243375"/>
    </source>
</evidence>
<dbReference type="EMBL" id="JASBWU010000016">
    <property type="protein sequence ID" value="KAJ9115388.1"/>
    <property type="molecule type" value="Genomic_DNA"/>
</dbReference>
<proteinExistence type="predicted"/>
<protein>
    <submittedName>
        <fullName evidence="1">Uncharacterized protein</fullName>
    </submittedName>
</protein>
<comment type="caution">
    <text evidence="1">The sequence shown here is derived from an EMBL/GenBank/DDBJ whole genome shotgun (WGS) entry which is preliminary data.</text>
</comment>
<evidence type="ECO:0000313" key="1">
    <source>
        <dbReference type="EMBL" id="KAJ9115388.1"/>
    </source>
</evidence>
<name>A0ACC2WUC8_9TREE</name>